<protein>
    <recommendedName>
        <fullName evidence="7">Peptidyl-prolyl isomerase CWC27</fullName>
    </recommendedName>
    <alternativeName>
        <fullName evidence="6">Peptidyl-prolyl isomerase cwc27</fullName>
    </alternativeName>
    <alternativeName>
        <fullName evidence="8 9">Rotamase CWC27</fullName>
    </alternativeName>
</protein>
<dbReference type="InterPro" id="IPR029000">
    <property type="entry name" value="Cyclophilin-like_dom_sf"/>
</dbReference>
<keyword evidence="3" id="KW-0539">Nucleus</keyword>
<dbReference type="SUPFAM" id="SSF50891">
    <property type="entry name" value="Cyclophilin-like"/>
    <property type="match status" value="1"/>
</dbReference>
<evidence type="ECO:0000256" key="4">
    <source>
        <dbReference type="ARBA" id="ARBA00038509"/>
    </source>
</evidence>
<evidence type="ECO:0000259" key="11">
    <source>
        <dbReference type="PROSITE" id="PS50072"/>
    </source>
</evidence>
<dbReference type="FunFam" id="2.40.100.10:FF:000007">
    <property type="entry name" value="Peptidyl-prolyl cis-trans isomerase CWC27 homolog"/>
    <property type="match status" value="1"/>
</dbReference>
<comment type="catalytic activity">
    <reaction evidence="1">
        <text>[protein]-peptidylproline (omega=180) = [protein]-peptidylproline (omega=0)</text>
        <dbReference type="Rhea" id="RHEA:16237"/>
        <dbReference type="Rhea" id="RHEA-COMP:10747"/>
        <dbReference type="Rhea" id="RHEA-COMP:10748"/>
        <dbReference type="ChEBI" id="CHEBI:83833"/>
        <dbReference type="ChEBI" id="CHEBI:83834"/>
        <dbReference type="EC" id="5.2.1.8"/>
    </reaction>
</comment>
<proteinExistence type="inferred from homology"/>
<feature type="compositionally biased region" description="Polar residues" evidence="10">
    <location>
        <begin position="286"/>
        <end position="295"/>
    </location>
</feature>
<dbReference type="PANTHER" id="PTHR45625:SF6">
    <property type="entry name" value="SPLICEOSOME-ASSOCIATED PROTEIN CWC27 HOMOLOG"/>
    <property type="match status" value="1"/>
</dbReference>
<evidence type="ECO:0000256" key="1">
    <source>
        <dbReference type="ARBA" id="ARBA00000971"/>
    </source>
</evidence>
<feature type="domain" description="PPIase cyclophilin-type" evidence="11">
    <location>
        <begin position="34"/>
        <end position="182"/>
    </location>
</feature>
<feature type="compositionally biased region" description="Basic and acidic residues" evidence="10">
    <location>
        <begin position="307"/>
        <end position="320"/>
    </location>
</feature>
<dbReference type="PANTHER" id="PTHR45625">
    <property type="entry name" value="PEPTIDYL-PROLYL CIS-TRANS ISOMERASE-RELATED"/>
    <property type="match status" value="1"/>
</dbReference>
<comment type="caution">
    <text evidence="12">The sequence shown here is derived from an EMBL/GenBank/DDBJ whole genome shotgun (WGS) entry which is preliminary data.</text>
</comment>
<dbReference type="AlphaFoldDB" id="A0A8H7UK64"/>
<dbReference type="GO" id="GO:0071013">
    <property type="term" value="C:catalytic step 2 spliceosome"/>
    <property type="evidence" value="ECO:0007669"/>
    <property type="project" value="TreeGrafter"/>
</dbReference>
<feature type="region of interest" description="Disordered" evidence="10">
    <location>
        <begin position="499"/>
        <end position="567"/>
    </location>
</feature>
<comment type="function">
    <text evidence="5">PPIases accelerate the folding of proteins. It catalyzes the cis-trans isomerization of proline imidic peptide bonds in oligopeptides. Involved in pre-mRNA splicing.</text>
</comment>
<evidence type="ECO:0000313" key="12">
    <source>
        <dbReference type="EMBL" id="KAG2186155.1"/>
    </source>
</evidence>
<evidence type="ECO:0000256" key="5">
    <source>
        <dbReference type="ARBA" id="ARBA00055615"/>
    </source>
</evidence>
<dbReference type="Proteomes" id="UP000654370">
    <property type="component" value="Unassembled WGS sequence"/>
</dbReference>
<comment type="similarity">
    <text evidence="4">Belongs to the cyclophilin-type PPIase family. CWC27 subfamily.</text>
</comment>
<gene>
    <name evidence="12" type="ORF">INT43_002593</name>
</gene>
<feature type="region of interest" description="Disordered" evidence="10">
    <location>
        <begin position="286"/>
        <end position="367"/>
    </location>
</feature>
<evidence type="ECO:0000256" key="2">
    <source>
        <dbReference type="ARBA" id="ARBA00004123"/>
    </source>
</evidence>
<dbReference type="GO" id="GO:0003755">
    <property type="term" value="F:peptidyl-prolyl cis-trans isomerase activity"/>
    <property type="evidence" value="ECO:0007669"/>
    <property type="project" value="UniProtKB-EC"/>
</dbReference>
<feature type="compositionally biased region" description="Basic and acidic residues" evidence="10">
    <location>
        <begin position="352"/>
        <end position="362"/>
    </location>
</feature>
<organism evidence="12 13">
    <name type="scientific">Mortierella isabellina</name>
    <name type="common">Filamentous fungus</name>
    <name type="synonym">Umbelopsis isabellina</name>
    <dbReference type="NCBI Taxonomy" id="91625"/>
    <lineage>
        <taxon>Eukaryota</taxon>
        <taxon>Fungi</taxon>
        <taxon>Fungi incertae sedis</taxon>
        <taxon>Mucoromycota</taxon>
        <taxon>Mucoromycotina</taxon>
        <taxon>Umbelopsidomycetes</taxon>
        <taxon>Umbelopsidales</taxon>
        <taxon>Umbelopsidaceae</taxon>
        <taxon>Umbelopsis</taxon>
    </lineage>
</organism>
<evidence type="ECO:0000313" key="13">
    <source>
        <dbReference type="Proteomes" id="UP000654370"/>
    </source>
</evidence>
<accession>A0A8H7UK64</accession>
<evidence type="ECO:0000256" key="6">
    <source>
        <dbReference type="ARBA" id="ARBA00067721"/>
    </source>
</evidence>
<dbReference type="PROSITE" id="PS50072">
    <property type="entry name" value="CSA_PPIASE_2"/>
    <property type="match status" value="1"/>
</dbReference>
<evidence type="ECO:0000256" key="8">
    <source>
        <dbReference type="ARBA" id="ARBA00082698"/>
    </source>
</evidence>
<dbReference type="PRINTS" id="PR00153">
    <property type="entry name" value="CSAPPISMRASE"/>
</dbReference>
<dbReference type="PROSITE" id="PS00170">
    <property type="entry name" value="CSA_PPIASE_1"/>
    <property type="match status" value="1"/>
</dbReference>
<feature type="compositionally biased region" description="Basic and acidic residues" evidence="10">
    <location>
        <begin position="502"/>
        <end position="567"/>
    </location>
</feature>
<dbReference type="GO" id="GO:0006457">
    <property type="term" value="P:protein folding"/>
    <property type="evidence" value="ECO:0007669"/>
    <property type="project" value="InterPro"/>
</dbReference>
<dbReference type="OrthoDB" id="442970at2759"/>
<dbReference type="InterPro" id="IPR002130">
    <property type="entry name" value="Cyclophilin-type_PPIase_dom"/>
</dbReference>
<dbReference type="Pfam" id="PF00160">
    <property type="entry name" value="Pro_isomerase"/>
    <property type="match status" value="1"/>
</dbReference>
<dbReference type="InterPro" id="IPR020892">
    <property type="entry name" value="Cyclophilin-type_PPIase_CS"/>
</dbReference>
<evidence type="ECO:0000256" key="3">
    <source>
        <dbReference type="ARBA" id="ARBA00023242"/>
    </source>
</evidence>
<evidence type="ECO:0000256" key="10">
    <source>
        <dbReference type="SAM" id="MobiDB-lite"/>
    </source>
</evidence>
<dbReference type="CDD" id="cd01925">
    <property type="entry name" value="cyclophilin_CeCYP16-like"/>
    <property type="match status" value="1"/>
</dbReference>
<sequence>MNKPAKQALLSDQVAAMSSIYIQEPHPSGKVILHTSMGDVSVELWCKETPVACRNFIQLCMEGYYDNTIFHRVVPGFIVQGGDPSGTGEGGESIYDEPFADEFHTRLRFVRRGLVAMANAGKDDNASQFFFTLDAAPELTNKHTIFGRVEGDTIFNVLKMGELETDDNERPLYPPRIKTTEIILNPFDDIAPRISDRERLIAEAAAAQANEPVKKKKKEKKRLNLLSFGEEGAQEFEPSEDMVNQKRAANVSKDLVDTQDDMEGVIEDKKFTSLKEAKKNISRIAKSTSEVTESEVQAKGTDSFDQQMRDKVRKARESKESANAAIQDPSQARKDEIRKLEQDIKNLGSNTEEERRREEEARKKSKKVSLIESERAKYKRNNKAIIGGVKARKTSRVGNDEDTYAKFMAFQNKLMSADSTADKDSEPSTDDKVCDIHGIPNCESCFDAFGMQEEQNDEGWMGHKLVFAKDLKGKDLMQRKDNIDDYVVIDPRQRGAQVAAEELEKKQKAKEKQLGEAFRKRGRDDPYQDRHRDYDDRKRSRGDSDRRGDYGRRSDYERRDDSNRRRR</sequence>
<evidence type="ECO:0000256" key="9">
    <source>
        <dbReference type="ARBA" id="ARBA00083804"/>
    </source>
</evidence>
<evidence type="ECO:0000256" key="7">
    <source>
        <dbReference type="ARBA" id="ARBA00071024"/>
    </source>
</evidence>
<dbReference type="Gene3D" id="2.40.100.10">
    <property type="entry name" value="Cyclophilin-like"/>
    <property type="match status" value="1"/>
</dbReference>
<feature type="compositionally biased region" description="Basic and acidic residues" evidence="10">
    <location>
        <begin position="331"/>
        <end position="344"/>
    </location>
</feature>
<name>A0A8H7UK64_MORIS</name>
<keyword evidence="13" id="KW-1185">Reference proteome</keyword>
<reference evidence="12" key="1">
    <citation type="submission" date="2020-12" db="EMBL/GenBank/DDBJ databases">
        <title>Metabolic potential, ecology and presence of endohyphal bacteria is reflected in genomic diversity of Mucoromycotina.</title>
        <authorList>
            <person name="Muszewska A."/>
            <person name="Okrasinska A."/>
            <person name="Steczkiewicz K."/>
            <person name="Drgas O."/>
            <person name="Orlowska M."/>
            <person name="Perlinska-Lenart U."/>
            <person name="Aleksandrzak-Piekarczyk T."/>
            <person name="Szatraj K."/>
            <person name="Zielenkiewicz U."/>
            <person name="Pilsyk S."/>
            <person name="Malc E."/>
            <person name="Mieczkowski P."/>
            <person name="Kruszewska J.S."/>
            <person name="Biernat P."/>
            <person name="Pawlowska J."/>
        </authorList>
    </citation>
    <scope>NUCLEOTIDE SEQUENCE</scope>
    <source>
        <strain evidence="12">WA0000067209</strain>
    </source>
</reference>
<comment type="subcellular location">
    <subcellularLocation>
        <location evidence="2">Nucleus</location>
    </subcellularLocation>
</comment>
<dbReference type="InterPro" id="IPR044666">
    <property type="entry name" value="Cyclophilin_A-like"/>
</dbReference>
<dbReference type="EMBL" id="JAEPQZ010000001">
    <property type="protein sequence ID" value="KAG2186155.1"/>
    <property type="molecule type" value="Genomic_DNA"/>
</dbReference>